<feature type="domain" description="Sialidase" evidence="1">
    <location>
        <begin position="21"/>
        <end position="148"/>
    </location>
</feature>
<reference evidence="2" key="1">
    <citation type="submission" date="2018-05" db="EMBL/GenBank/DDBJ databases">
        <authorList>
            <person name="Lanie J.A."/>
            <person name="Ng W.-L."/>
            <person name="Kazmierczak K.M."/>
            <person name="Andrzejewski T.M."/>
            <person name="Davidsen T.M."/>
            <person name="Wayne K.J."/>
            <person name="Tettelin H."/>
            <person name="Glass J.I."/>
            <person name="Rusch D."/>
            <person name="Podicherti R."/>
            <person name="Tsui H.-C.T."/>
            <person name="Winkler M.E."/>
        </authorList>
    </citation>
    <scope>NUCLEOTIDE SEQUENCE</scope>
</reference>
<accession>A0A382V2F0</accession>
<evidence type="ECO:0000313" key="2">
    <source>
        <dbReference type="EMBL" id="SVD40673.1"/>
    </source>
</evidence>
<feature type="non-terminal residue" evidence="2">
    <location>
        <position position="1"/>
    </location>
</feature>
<organism evidence="2">
    <name type="scientific">marine metagenome</name>
    <dbReference type="NCBI Taxonomy" id="408172"/>
    <lineage>
        <taxon>unclassified sequences</taxon>
        <taxon>metagenomes</taxon>
        <taxon>ecological metagenomes</taxon>
    </lineage>
</organism>
<name>A0A382V2F0_9ZZZZ</name>
<dbReference type="Pfam" id="PF13088">
    <property type="entry name" value="BNR_2"/>
    <property type="match status" value="1"/>
</dbReference>
<protein>
    <recommendedName>
        <fullName evidence="1">Sialidase domain-containing protein</fullName>
    </recommendedName>
</protein>
<proteinExistence type="predicted"/>
<dbReference type="AlphaFoldDB" id="A0A382V2F0"/>
<dbReference type="Gene3D" id="2.120.10.10">
    <property type="match status" value="1"/>
</dbReference>
<sequence>FGKTWIKLGNVPTNPTTFTGSFNEPHCLELSDGKILGLIRNDPNSHEYKTRQPGETDFTMYQTISEDGGTTWSEAVPLGFHGSPPHLIKHSSGTIICVYSFREKPYGIRVMISQDNGKSWAYNYILRDDGVHPDLGYPSSVELSDGSILTMYYQKLNSADEKCSLLFTRWKLPI</sequence>
<dbReference type="CDD" id="cd15482">
    <property type="entry name" value="Sialidase_non-viral"/>
    <property type="match status" value="1"/>
</dbReference>
<dbReference type="EMBL" id="UINC01148656">
    <property type="protein sequence ID" value="SVD40673.1"/>
    <property type="molecule type" value="Genomic_DNA"/>
</dbReference>
<dbReference type="InterPro" id="IPR036278">
    <property type="entry name" value="Sialidase_sf"/>
</dbReference>
<gene>
    <name evidence="2" type="ORF">METZ01_LOCUS393527</name>
</gene>
<dbReference type="SUPFAM" id="SSF50939">
    <property type="entry name" value="Sialidases"/>
    <property type="match status" value="1"/>
</dbReference>
<evidence type="ECO:0000259" key="1">
    <source>
        <dbReference type="Pfam" id="PF13088"/>
    </source>
</evidence>
<dbReference type="InterPro" id="IPR011040">
    <property type="entry name" value="Sialidase"/>
</dbReference>